<dbReference type="InterPro" id="IPR036597">
    <property type="entry name" value="Fido-like_dom_sf"/>
</dbReference>
<evidence type="ECO:0000313" key="3">
    <source>
        <dbReference type="Proteomes" id="UP000198752"/>
    </source>
</evidence>
<dbReference type="OrthoDB" id="9802752at2"/>
<dbReference type="STRING" id="269670.SAMN02982927_02647"/>
<dbReference type="Pfam" id="PF02661">
    <property type="entry name" value="Fic"/>
    <property type="match status" value="1"/>
</dbReference>
<accession>A0A1I2UD08</accession>
<proteinExistence type="predicted"/>
<dbReference type="GO" id="GO:0016301">
    <property type="term" value="F:kinase activity"/>
    <property type="evidence" value="ECO:0007669"/>
    <property type="project" value="InterPro"/>
</dbReference>
<evidence type="ECO:0000259" key="1">
    <source>
        <dbReference type="PROSITE" id="PS51459"/>
    </source>
</evidence>
<organism evidence="2 3">
    <name type="scientific">Sporolactobacillus nakayamae</name>
    <dbReference type="NCBI Taxonomy" id="269670"/>
    <lineage>
        <taxon>Bacteria</taxon>
        <taxon>Bacillati</taxon>
        <taxon>Bacillota</taxon>
        <taxon>Bacilli</taxon>
        <taxon>Bacillales</taxon>
        <taxon>Sporolactobacillaceae</taxon>
        <taxon>Sporolactobacillus</taxon>
    </lineage>
</organism>
<protein>
    <submittedName>
        <fullName evidence="2">Death on curing protein</fullName>
    </submittedName>
</protein>
<dbReference type="Proteomes" id="UP000198752">
    <property type="component" value="Unassembled WGS sequence"/>
</dbReference>
<reference evidence="3" key="1">
    <citation type="submission" date="2016-10" db="EMBL/GenBank/DDBJ databases">
        <authorList>
            <person name="Varghese N."/>
            <person name="Submissions S."/>
        </authorList>
    </citation>
    <scope>NUCLEOTIDE SEQUENCE [LARGE SCALE GENOMIC DNA]</scope>
    <source>
        <strain evidence="3">ATCC 700379</strain>
    </source>
</reference>
<gene>
    <name evidence="2" type="ORF">SAMN02982927_02647</name>
</gene>
<dbReference type="InterPro" id="IPR053737">
    <property type="entry name" value="Type_II_TA_Toxin"/>
</dbReference>
<dbReference type="RefSeq" id="WP_093673721.1">
    <property type="nucleotide sequence ID" value="NZ_FOOY01000020.1"/>
</dbReference>
<dbReference type="PANTHER" id="PTHR39426:SF1">
    <property type="entry name" value="HOMOLOGY TO DEATH-ON-CURING PROTEIN OF PHAGE P1"/>
    <property type="match status" value="1"/>
</dbReference>
<dbReference type="PROSITE" id="PS51459">
    <property type="entry name" value="FIDO"/>
    <property type="match status" value="1"/>
</dbReference>
<dbReference type="SUPFAM" id="SSF140931">
    <property type="entry name" value="Fic-like"/>
    <property type="match status" value="1"/>
</dbReference>
<keyword evidence="3" id="KW-1185">Reference proteome</keyword>
<name>A0A1I2UD08_9BACL</name>
<dbReference type="InterPro" id="IPR003812">
    <property type="entry name" value="Fido"/>
</dbReference>
<dbReference type="Gene3D" id="1.20.120.1870">
    <property type="entry name" value="Fic/DOC protein, Fido domain"/>
    <property type="match status" value="1"/>
</dbReference>
<sequence>MTTYLTKGQIVYLNAFLIKRYSSSEDIGIKEPNLLDSAINRPKQSAFGEEAYKTLFEKSAALFQSLAQNHPFYNANKRTAYAALKAFLLQNGYSIEAEQQEKEDFTVKISDQENKVGINEISIWIENHSISKS</sequence>
<dbReference type="AlphaFoldDB" id="A0A1I2UD08"/>
<dbReference type="EMBL" id="FOOY01000020">
    <property type="protein sequence ID" value="SFG75034.1"/>
    <property type="molecule type" value="Genomic_DNA"/>
</dbReference>
<dbReference type="PANTHER" id="PTHR39426">
    <property type="entry name" value="HOMOLOGY TO DEATH-ON-CURING PROTEIN OF PHAGE P1"/>
    <property type="match status" value="1"/>
</dbReference>
<dbReference type="NCBIfam" id="TIGR01550">
    <property type="entry name" value="DOC_P1"/>
    <property type="match status" value="1"/>
</dbReference>
<dbReference type="InterPro" id="IPR006440">
    <property type="entry name" value="Doc"/>
</dbReference>
<evidence type="ECO:0000313" key="2">
    <source>
        <dbReference type="EMBL" id="SFG75034.1"/>
    </source>
</evidence>
<feature type="domain" description="Fido" evidence="1">
    <location>
        <begin position="5"/>
        <end position="127"/>
    </location>
</feature>